<dbReference type="GO" id="GO:0016787">
    <property type="term" value="F:hydrolase activity"/>
    <property type="evidence" value="ECO:0007669"/>
    <property type="project" value="UniProtKB-KW"/>
</dbReference>
<dbReference type="PROSITE" id="PS51462">
    <property type="entry name" value="NUDIX"/>
    <property type="match status" value="1"/>
</dbReference>
<dbReference type="EMBL" id="LCIR01000003">
    <property type="protein sequence ID" value="KKT60140.1"/>
    <property type="molecule type" value="Genomic_DNA"/>
</dbReference>
<dbReference type="Proteomes" id="UP000034087">
    <property type="component" value="Unassembled WGS sequence"/>
</dbReference>
<dbReference type="InterPro" id="IPR000086">
    <property type="entry name" value="NUDIX_hydrolase_dom"/>
</dbReference>
<proteinExistence type="predicted"/>
<dbReference type="InterPro" id="IPR015797">
    <property type="entry name" value="NUDIX_hydrolase-like_dom_sf"/>
</dbReference>
<sequence length="157" mass="18211">MAELDPRLHFVVATAIVVKDGKFLIVKRAPHEKAFPNRWTVPGGKLVLNEYKILPTTASYQQWYNVVDWVLNKEVLEEVGLEIHKPNYLCDLVFVRPDGFPVVTLSYWAEYKDGQVKISKDFTDFAWVTLEDAKHYDLIEGIWDELKMVDDSLLNIK</sequence>
<organism evidence="2 3">
    <name type="scientific">Candidatus Giovannonibacteria bacterium GW2011_GWA1_44_25</name>
    <dbReference type="NCBI Taxonomy" id="1618645"/>
    <lineage>
        <taxon>Bacteria</taxon>
        <taxon>Candidatus Giovannoniibacteriota</taxon>
    </lineage>
</organism>
<reference evidence="2 3" key="1">
    <citation type="journal article" date="2015" name="Nature">
        <title>rRNA introns, odd ribosomes, and small enigmatic genomes across a large radiation of phyla.</title>
        <authorList>
            <person name="Brown C.T."/>
            <person name="Hug L.A."/>
            <person name="Thomas B.C."/>
            <person name="Sharon I."/>
            <person name="Castelle C.J."/>
            <person name="Singh A."/>
            <person name="Wilkins M.J."/>
            <person name="Williams K.H."/>
            <person name="Banfield J.F."/>
        </authorList>
    </citation>
    <scope>NUCLEOTIDE SEQUENCE [LARGE SCALE GENOMIC DNA]</scope>
</reference>
<dbReference type="AlphaFoldDB" id="A0A0G1IM00"/>
<feature type="domain" description="Nudix hydrolase" evidence="1">
    <location>
        <begin position="7"/>
        <end position="151"/>
    </location>
</feature>
<keyword evidence="2" id="KW-0378">Hydrolase</keyword>
<evidence type="ECO:0000313" key="2">
    <source>
        <dbReference type="EMBL" id="KKT60140.1"/>
    </source>
</evidence>
<evidence type="ECO:0000313" key="3">
    <source>
        <dbReference type="Proteomes" id="UP000034087"/>
    </source>
</evidence>
<gene>
    <name evidence="2" type="ORF">UW53_C0003G0051</name>
</gene>
<dbReference type="SUPFAM" id="SSF55811">
    <property type="entry name" value="Nudix"/>
    <property type="match status" value="1"/>
</dbReference>
<comment type="caution">
    <text evidence="2">The sequence shown here is derived from an EMBL/GenBank/DDBJ whole genome shotgun (WGS) entry which is preliminary data.</text>
</comment>
<accession>A0A0G1IM00</accession>
<protein>
    <submittedName>
        <fullName evidence="2">NUDIX hydrolase</fullName>
    </submittedName>
</protein>
<dbReference type="Gene3D" id="3.90.79.10">
    <property type="entry name" value="Nucleoside Triphosphate Pyrophosphohydrolase"/>
    <property type="match status" value="1"/>
</dbReference>
<evidence type="ECO:0000259" key="1">
    <source>
        <dbReference type="PROSITE" id="PS51462"/>
    </source>
</evidence>
<name>A0A0G1IM00_9BACT</name>